<feature type="chain" id="PRO_5019490875" evidence="1">
    <location>
        <begin position="21"/>
        <end position="192"/>
    </location>
</feature>
<dbReference type="AlphaFoldDB" id="A0A401J807"/>
<proteinExistence type="predicted"/>
<evidence type="ECO:0000313" key="3">
    <source>
        <dbReference type="EMBL" id="GBH32698.1"/>
    </source>
</evidence>
<evidence type="ECO:0000256" key="1">
    <source>
        <dbReference type="SAM" id="SignalP"/>
    </source>
</evidence>
<dbReference type="EMBL" id="BBQY01000042">
    <property type="protein sequence ID" value="GBH32698.1"/>
    <property type="molecule type" value="Genomic_DNA"/>
</dbReference>
<dbReference type="PANTHER" id="PTHR38593:SF1">
    <property type="entry name" value="BLR2558 PROTEIN"/>
    <property type="match status" value="1"/>
</dbReference>
<dbReference type="Proteomes" id="UP000290975">
    <property type="component" value="Unassembled WGS sequence"/>
</dbReference>
<reference evidence="3 4" key="1">
    <citation type="submission" date="2014-12" db="EMBL/GenBank/DDBJ databases">
        <title>Whole genome sequencing of Sphingobium xenophagum OW59.</title>
        <authorList>
            <person name="Ohta Y."/>
            <person name="Nishi S."/>
            <person name="Hatada Y."/>
        </authorList>
    </citation>
    <scope>NUCLEOTIDE SEQUENCE [LARGE SCALE GENOMIC DNA]</scope>
    <source>
        <strain evidence="3 4">OW59</strain>
    </source>
</reference>
<dbReference type="InterPro" id="IPR012347">
    <property type="entry name" value="Ferritin-like"/>
</dbReference>
<keyword evidence="4" id="KW-1185">Reference proteome</keyword>
<evidence type="ECO:0000259" key="2">
    <source>
        <dbReference type="Pfam" id="PF13628"/>
    </source>
</evidence>
<accession>A0A401J807</accession>
<gene>
    <name evidence="3" type="ORF">MBESOW_P3929</name>
</gene>
<feature type="domain" description="DUF4142" evidence="2">
    <location>
        <begin position="46"/>
        <end position="183"/>
    </location>
</feature>
<name>A0A401J807_SPHXE</name>
<comment type="caution">
    <text evidence="3">The sequence shown here is derived from an EMBL/GenBank/DDBJ whole genome shotgun (WGS) entry which is preliminary data.</text>
</comment>
<dbReference type="PANTHER" id="PTHR38593">
    <property type="entry name" value="BLR2558 PROTEIN"/>
    <property type="match status" value="1"/>
</dbReference>
<dbReference type="Pfam" id="PF13628">
    <property type="entry name" value="DUF4142"/>
    <property type="match status" value="1"/>
</dbReference>
<dbReference type="InterPro" id="IPR025419">
    <property type="entry name" value="DUF4142"/>
</dbReference>
<organism evidence="3 4">
    <name type="scientific">Sphingobium xenophagum</name>
    <dbReference type="NCBI Taxonomy" id="121428"/>
    <lineage>
        <taxon>Bacteria</taxon>
        <taxon>Pseudomonadati</taxon>
        <taxon>Pseudomonadota</taxon>
        <taxon>Alphaproteobacteria</taxon>
        <taxon>Sphingomonadales</taxon>
        <taxon>Sphingomonadaceae</taxon>
        <taxon>Sphingobium</taxon>
    </lineage>
</organism>
<sequence>MLKVIMAAGALALSGSGALAQAVSPTNTGSMSSMDTGTTPIAGQNEPAFVMAASDANLYQIKAAQFAVTKAQRDDVKAFAKRVQTEAQIAQKALMAALRNDQRTIKAPSSSLSSDRAALVKLLQKTPRGSFDNLYLSQSAQVLQAAWAINKGYAQDGTDPALKQVAGTAVPTLEQELTNGKALLPSALTGGQ</sequence>
<dbReference type="Gene3D" id="1.20.1260.10">
    <property type="match status" value="1"/>
</dbReference>
<keyword evidence="1" id="KW-0732">Signal</keyword>
<dbReference type="RefSeq" id="WP_235955309.1">
    <property type="nucleotide sequence ID" value="NZ_BBQY01000042.1"/>
</dbReference>
<protein>
    <submittedName>
        <fullName evidence="3">Membrane protein</fullName>
    </submittedName>
</protein>
<feature type="signal peptide" evidence="1">
    <location>
        <begin position="1"/>
        <end position="20"/>
    </location>
</feature>
<evidence type="ECO:0000313" key="4">
    <source>
        <dbReference type="Proteomes" id="UP000290975"/>
    </source>
</evidence>